<keyword evidence="8" id="KW-1185">Reference proteome</keyword>
<feature type="transmembrane region" description="Helical" evidence="6">
    <location>
        <begin position="87"/>
        <end position="110"/>
    </location>
</feature>
<dbReference type="InterPro" id="IPR045069">
    <property type="entry name" value="MATE_euk"/>
</dbReference>
<proteinExistence type="inferred from homology"/>
<dbReference type="CDD" id="cd13132">
    <property type="entry name" value="MATE_eukaryotic"/>
    <property type="match status" value="1"/>
</dbReference>
<dbReference type="GO" id="GO:0042910">
    <property type="term" value="F:xenobiotic transmembrane transporter activity"/>
    <property type="evidence" value="ECO:0007669"/>
    <property type="project" value="InterPro"/>
</dbReference>
<dbReference type="InterPro" id="IPR002528">
    <property type="entry name" value="MATE_fam"/>
</dbReference>
<evidence type="ECO:0000256" key="1">
    <source>
        <dbReference type="ARBA" id="ARBA00004141"/>
    </source>
</evidence>
<reference evidence="7" key="1">
    <citation type="submission" date="2022-07" db="EMBL/GenBank/DDBJ databases">
        <authorList>
            <person name="Macas J."/>
            <person name="Novak P."/>
            <person name="Neumann P."/>
        </authorList>
    </citation>
    <scope>NUCLEOTIDE SEQUENCE</scope>
</reference>
<feature type="transmembrane region" description="Helical" evidence="6">
    <location>
        <begin position="449"/>
        <end position="471"/>
    </location>
</feature>
<gene>
    <name evidence="7" type="ORF">CEURO_LOCUS18937</name>
</gene>
<feature type="transmembrane region" description="Helical" evidence="6">
    <location>
        <begin position="49"/>
        <end position="67"/>
    </location>
</feature>
<feature type="transmembrane region" description="Helical" evidence="6">
    <location>
        <begin position="389"/>
        <end position="412"/>
    </location>
</feature>
<dbReference type="Proteomes" id="UP001152484">
    <property type="component" value="Unassembled WGS sequence"/>
</dbReference>
<evidence type="ECO:0000256" key="6">
    <source>
        <dbReference type="RuleBase" id="RU004914"/>
    </source>
</evidence>
<dbReference type="EMBL" id="CAMAPE010000053">
    <property type="protein sequence ID" value="CAH9110584.1"/>
    <property type="molecule type" value="Genomic_DNA"/>
</dbReference>
<feature type="transmembrane region" description="Helical" evidence="6">
    <location>
        <begin position="164"/>
        <end position="185"/>
    </location>
</feature>
<keyword evidence="5 6" id="KW-0472">Membrane</keyword>
<evidence type="ECO:0000256" key="2">
    <source>
        <dbReference type="ARBA" id="ARBA00010199"/>
    </source>
</evidence>
<feature type="transmembrane region" description="Helical" evidence="6">
    <location>
        <begin position="223"/>
        <end position="248"/>
    </location>
</feature>
<comment type="subcellular location">
    <subcellularLocation>
        <location evidence="1">Membrane</location>
        <topology evidence="1">Multi-pass membrane protein</topology>
    </subcellularLocation>
</comment>
<accession>A0A9P0ZU52</accession>
<feature type="transmembrane region" description="Helical" evidence="6">
    <location>
        <begin position="419"/>
        <end position="443"/>
    </location>
</feature>
<dbReference type="NCBIfam" id="TIGR00797">
    <property type="entry name" value="matE"/>
    <property type="match status" value="1"/>
</dbReference>
<comment type="caution">
    <text evidence="7">The sequence shown here is derived from an EMBL/GenBank/DDBJ whole genome shotgun (WGS) entry which is preliminary data.</text>
</comment>
<keyword evidence="4 6" id="KW-1133">Transmembrane helix</keyword>
<name>A0A9P0ZU52_CUSEU</name>
<evidence type="ECO:0000256" key="3">
    <source>
        <dbReference type="ARBA" id="ARBA00022692"/>
    </source>
</evidence>
<keyword evidence="3 6" id="KW-0812">Transmembrane</keyword>
<evidence type="ECO:0000256" key="4">
    <source>
        <dbReference type="ARBA" id="ARBA00022989"/>
    </source>
</evidence>
<dbReference type="PANTHER" id="PTHR11206">
    <property type="entry name" value="MULTIDRUG RESISTANCE PROTEIN"/>
    <property type="match status" value="1"/>
</dbReference>
<dbReference type="GO" id="GO:1990961">
    <property type="term" value="P:xenobiotic detoxification by transmembrane export across the plasma membrane"/>
    <property type="evidence" value="ECO:0007669"/>
    <property type="project" value="InterPro"/>
</dbReference>
<dbReference type="GO" id="GO:0016020">
    <property type="term" value="C:membrane"/>
    <property type="evidence" value="ECO:0007669"/>
    <property type="project" value="UniProtKB-SubCell"/>
</dbReference>
<evidence type="ECO:0000313" key="8">
    <source>
        <dbReference type="Proteomes" id="UP001152484"/>
    </source>
</evidence>
<dbReference type="AlphaFoldDB" id="A0A9P0ZU52"/>
<dbReference type="Pfam" id="PF01554">
    <property type="entry name" value="MatE"/>
    <property type="match status" value="2"/>
</dbReference>
<dbReference type="GO" id="GO:0015297">
    <property type="term" value="F:antiporter activity"/>
    <property type="evidence" value="ECO:0007669"/>
    <property type="project" value="InterPro"/>
</dbReference>
<evidence type="ECO:0000256" key="5">
    <source>
        <dbReference type="ARBA" id="ARBA00023136"/>
    </source>
</evidence>
<protein>
    <recommendedName>
        <fullName evidence="6">Protein DETOXIFICATION</fullName>
    </recommendedName>
    <alternativeName>
        <fullName evidence="6">Multidrug and toxic compound extrusion protein</fullName>
    </alternativeName>
</protein>
<dbReference type="OrthoDB" id="2126698at2759"/>
<evidence type="ECO:0000313" key="7">
    <source>
        <dbReference type="EMBL" id="CAH9110584.1"/>
    </source>
</evidence>
<organism evidence="7 8">
    <name type="scientific">Cuscuta europaea</name>
    <name type="common">European dodder</name>
    <dbReference type="NCBI Taxonomy" id="41803"/>
    <lineage>
        <taxon>Eukaryota</taxon>
        <taxon>Viridiplantae</taxon>
        <taxon>Streptophyta</taxon>
        <taxon>Embryophyta</taxon>
        <taxon>Tracheophyta</taxon>
        <taxon>Spermatophyta</taxon>
        <taxon>Magnoliopsida</taxon>
        <taxon>eudicotyledons</taxon>
        <taxon>Gunneridae</taxon>
        <taxon>Pentapetalae</taxon>
        <taxon>asterids</taxon>
        <taxon>lamiids</taxon>
        <taxon>Solanales</taxon>
        <taxon>Convolvulaceae</taxon>
        <taxon>Cuscuteae</taxon>
        <taxon>Cuscuta</taxon>
        <taxon>Cuscuta subgen. Cuscuta</taxon>
    </lineage>
</organism>
<feature type="transmembrane region" description="Helical" evidence="6">
    <location>
        <begin position="131"/>
        <end position="152"/>
    </location>
</feature>
<feature type="transmembrane region" description="Helical" evidence="6">
    <location>
        <begin position="197"/>
        <end position="217"/>
    </location>
</feature>
<sequence>MPRDNTVPLLSDHFSSAVQHKSSNNHFRDEEQDGDKELSRRFLVESKKLWHIVGPAIFSRIASYSMFVISQAFAGHLGDLELAAMSIASNVVLGFDFGLVLGMASALETLCGQAFGAKKYNMLGIYLQRSWVVLLICCVLMMPLFIYATPLLKLLGQPDDVSELSGVVVFALIPVHLCFALQFPLHRFLQSQLKNQVVAVVNLVAFIVHCLMSWLTVYRLRLGVVAIAMTLNFSWFVTFFGLFSYTVCGGCPLTWPGFSVQAFSGLWDFFKLSVSSGVMLCLENWYYKVLIVMTGNLENAKIAVDALSICMSINSWELMIPLGFFAGTGVRVANELGAGRGKRAKFAAVVSVAHSTIIGLIFWVLILIFDDKFALIFSSSKPILEAVSHLSILLAFTVLLNSIQPVLSGVAVGSGWQAYVAYINLGCYYLLGIPLGIIMGWVFHQGVMGIWAGMIFGGTAVQTLILCIITLRCDWEKEAQKANQHIEKWEGVGHNAL</sequence>
<comment type="similarity">
    <text evidence="2 6">Belongs to the multi antimicrobial extrusion (MATE) (TC 2.A.66.1) family.</text>
</comment>
<feature type="transmembrane region" description="Helical" evidence="6">
    <location>
        <begin position="346"/>
        <end position="369"/>
    </location>
</feature>